<dbReference type="Pfam" id="PF10990">
    <property type="entry name" value="DUF2809"/>
    <property type="match status" value="1"/>
</dbReference>
<keyword evidence="1" id="KW-1133">Transmembrane helix</keyword>
<dbReference type="Proteomes" id="UP000243297">
    <property type="component" value="Unassembled WGS sequence"/>
</dbReference>
<keyword evidence="1" id="KW-0812">Transmembrane</keyword>
<evidence type="ECO:0008006" key="4">
    <source>
        <dbReference type="Google" id="ProtNLM"/>
    </source>
</evidence>
<evidence type="ECO:0000313" key="3">
    <source>
        <dbReference type="Proteomes" id="UP000243297"/>
    </source>
</evidence>
<feature type="transmembrane region" description="Helical" evidence="1">
    <location>
        <begin position="63"/>
        <end position="82"/>
    </location>
</feature>
<protein>
    <recommendedName>
        <fullName evidence="4">DUF2809 domain-containing protein</fullName>
    </recommendedName>
</protein>
<dbReference type="STRING" id="118967.SAMN02745191_1292"/>
<name>A0A1T4ML80_9FIRM</name>
<sequence>MRYSNKKKRVMYAIAFITLLFIEIFIGMFVKDNFIRPYVGDVLVIILLCCLIRTIFPSKPSFIFQYAILIGVIAEGSQFLHLDQYLQVRGTLLGIVLGSTFDLNDLVCYIIGGTLFGLFELLIFMHQKNEKMC</sequence>
<keyword evidence="3" id="KW-1185">Reference proteome</keyword>
<dbReference type="InterPro" id="IPR021257">
    <property type="entry name" value="DUF2809"/>
</dbReference>
<gene>
    <name evidence="2" type="ORF">SAMN02745191_1292</name>
</gene>
<dbReference type="EMBL" id="FUWY01000003">
    <property type="protein sequence ID" value="SJZ67596.1"/>
    <property type="molecule type" value="Genomic_DNA"/>
</dbReference>
<evidence type="ECO:0000313" key="2">
    <source>
        <dbReference type="EMBL" id="SJZ67596.1"/>
    </source>
</evidence>
<feature type="transmembrane region" description="Helical" evidence="1">
    <location>
        <begin position="35"/>
        <end position="56"/>
    </location>
</feature>
<accession>A0A1T4ML80</accession>
<keyword evidence="1" id="KW-0472">Membrane</keyword>
<evidence type="ECO:0000256" key="1">
    <source>
        <dbReference type="SAM" id="Phobius"/>
    </source>
</evidence>
<dbReference type="RefSeq" id="WP_078711700.1">
    <property type="nucleotide sequence ID" value="NZ_FUWY01000003.1"/>
</dbReference>
<proteinExistence type="predicted"/>
<reference evidence="3" key="1">
    <citation type="submission" date="2017-02" db="EMBL/GenBank/DDBJ databases">
        <authorList>
            <person name="Varghese N."/>
            <person name="Submissions S."/>
        </authorList>
    </citation>
    <scope>NUCLEOTIDE SEQUENCE [LARGE SCALE GENOMIC DNA]</scope>
    <source>
        <strain evidence="3">ATCC 25662</strain>
    </source>
</reference>
<organism evidence="2 3">
    <name type="scientific">Anaerorhabdus furcosa</name>
    <dbReference type="NCBI Taxonomy" id="118967"/>
    <lineage>
        <taxon>Bacteria</taxon>
        <taxon>Bacillati</taxon>
        <taxon>Bacillota</taxon>
        <taxon>Erysipelotrichia</taxon>
        <taxon>Erysipelotrichales</taxon>
        <taxon>Erysipelotrichaceae</taxon>
        <taxon>Anaerorhabdus</taxon>
    </lineage>
</organism>
<dbReference type="OrthoDB" id="5360192at2"/>
<dbReference type="AlphaFoldDB" id="A0A1T4ML80"/>
<feature type="transmembrane region" description="Helical" evidence="1">
    <location>
        <begin position="12"/>
        <end position="29"/>
    </location>
</feature>
<feature type="transmembrane region" description="Helical" evidence="1">
    <location>
        <begin position="106"/>
        <end position="125"/>
    </location>
</feature>